<comment type="caution">
    <text evidence="1">The sequence shown here is derived from an EMBL/GenBank/DDBJ whole genome shotgun (WGS) entry which is preliminary data.</text>
</comment>
<dbReference type="EMBL" id="QTSX02003625">
    <property type="protein sequence ID" value="KAJ9069525.1"/>
    <property type="molecule type" value="Genomic_DNA"/>
</dbReference>
<name>A0ACC2T4U6_9FUNG</name>
<sequence length="103" mass="11304">MWIWVVIPHHLETASYYLVISVTPPNWTLYTPGTKIPDGFVLYQNTVILLPAFNALSAQGFFQAVSSMPRPADKTTMPAYVSQRLCSSALKPFAGANNDNAAT</sequence>
<gene>
    <name evidence="1" type="ORF">DSO57_1017684</name>
</gene>
<keyword evidence="2" id="KW-1185">Reference proteome</keyword>
<dbReference type="Proteomes" id="UP001165960">
    <property type="component" value="Unassembled WGS sequence"/>
</dbReference>
<organism evidence="1 2">
    <name type="scientific">Entomophthora muscae</name>
    <dbReference type="NCBI Taxonomy" id="34485"/>
    <lineage>
        <taxon>Eukaryota</taxon>
        <taxon>Fungi</taxon>
        <taxon>Fungi incertae sedis</taxon>
        <taxon>Zoopagomycota</taxon>
        <taxon>Entomophthoromycotina</taxon>
        <taxon>Entomophthoromycetes</taxon>
        <taxon>Entomophthorales</taxon>
        <taxon>Entomophthoraceae</taxon>
        <taxon>Entomophthora</taxon>
    </lineage>
</organism>
<evidence type="ECO:0000313" key="1">
    <source>
        <dbReference type="EMBL" id="KAJ9069525.1"/>
    </source>
</evidence>
<reference evidence="1" key="1">
    <citation type="submission" date="2022-04" db="EMBL/GenBank/DDBJ databases">
        <title>Genome of the entomopathogenic fungus Entomophthora muscae.</title>
        <authorList>
            <person name="Elya C."/>
            <person name="Lovett B.R."/>
            <person name="Lee E."/>
            <person name="Macias A.M."/>
            <person name="Hajek A.E."/>
            <person name="De Bivort B.L."/>
            <person name="Kasson M.T."/>
            <person name="De Fine Licht H.H."/>
            <person name="Stajich J.E."/>
        </authorList>
    </citation>
    <scope>NUCLEOTIDE SEQUENCE</scope>
    <source>
        <strain evidence="1">Berkeley</strain>
    </source>
</reference>
<evidence type="ECO:0000313" key="2">
    <source>
        <dbReference type="Proteomes" id="UP001165960"/>
    </source>
</evidence>
<proteinExistence type="predicted"/>
<protein>
    <submittedName>
        <fullName evidence="1">Uncharacterized protein</fullName>
    </submittedName>
</protein>
<accession>A0ACC2T4U6</accession>